<dbReference type="RefSeq" id="WP_259509164.1">
    <property type="nucleotide sequence ID" value="NZ_JANLCM010000002.1"/>
</dbReference>
<sequence length="85" mass="9172">MTREIPSIGDASEARVREQTFEIVVRGRLSPELAASLTGYQVFVDDDSFTHVTGLVVDQAALHGLLSMFGELNIDLVSVNPAAAR</sequence>
<accession>A0ABT2GU67</accession>
<dbReference type="Proteomes" id="UP001165584">
    <property type="component" value="Unassembled WGS sequence"/>
</dbReference>
<reference evidence="1" key="1">
    <citation type="submission" date="2022-08" db="EMBL/GenBank/DDBJ databases">
        <authorList>
            <person name="Deng Y."/>
            <person name="Han X.-F."/>
            <person name="Zhang Y.-Q."/>
        </authorList>
    </citation>
    <scope>NUCLEOTIDE SEQUENCE</scope>
    <source>
        <strain evidence="1">CPCC 205763</strain>
    </source>
</reference>
<evidence type="ECO:0000313" key="2">
    <source>
        <dbReference type="Proteomes" id="UP001165584"/>
    </source>
</evidence>
<organism evidence="1 2">
    <name type="scientific">Herbiconiux aconitum</name>
    <dbReference type="NCBI Taxonomy" id="2970913"/>
    <lineage>
        <taxon>Bacteria</taxon>
        <taxon>Bacillati</taxon>
        <taxon>Actinomycetota</taxon>
        <taxon>Actinomycetes</taxon>
        <taxon>Micrococcales</taxon>
        <taxon>Microbacteriaceae</taxon>
        <taxon>Herbiconiux</taxon>
    </lineage>
</organism>
<gene>
    <name evidence="1" type="ORF">N1027_16205</name>
</gene>
<keyword evidence="2" id="KW-1185">Reference proteome</keyword>
<comment type="caution">
    <text evidence="1">The sequence shown here is derived from an EMBL/GenBank/DDBJ whole genome shotgun (WGS) entry which is preliminary data.</text>
</comment>
<protein>
    <submittedName>
        <fullName evidence="1">Uncharacterized protein</fullName>
    </submittedName>
</protein>
<name>A0ABT2GU67_9MICO</name>
<proteinExistence type="predicted"/>
<evidence type="ECO:0000313" key="1">
    <source>
        <dbReference type="EMBL" id="MCS5719676.1"/>
    </source>
</evidence>
<dbReference type="EMBL" id="JANLCM010000002">
    <property type="protein sequence ID" value="MCS5719676.1"/>
    <property type="molecule type" value="Genomic_DNA"/>
</dbReference>